<feature type="region of interest" description="Disordered" evidence="1">
    <location>
        <begin position="31"/>
        <end position="57"/>
    </location>
</feature>
<comment type="caution">
    <text evidence="2">The sequence shown here is derived from an EMBL/GenBank/DDBJ whole genome shotgun (WGS) entry which is preliminary data.</text>
</comment>
<keyword evidence="3" id="KW-1185">Reference proteome</keyword>
<evidence type="ECO:0000256" key="1">
    <source>
        <dbReference type="SAM" id="MobiDB-lite"/>
    </source>
</evidence>
<feature type="compositionally biased region" description="Basic and acidic residues" evidence="1">
    <location>
        <begin position="39"/>
        <end position="57"/>
    </location>
</feature>
<name>E7SBT6_9STRE</name>
<organism evidence="2 3">
    <name type="scientific">Streptococcus australis ATCC 700641</name>
    <dbReference type="NCBI Taxonomy" id="888833"/>
    <lineage>
        <taxon>Bacteria</taxon>
        <taxon>Bacillati</taxon>
        <taxon>Bacillota</taxon>
        <taxon>Bacilli</taxon>
        <taxon>Lactobacillales</taxon>
        <taxon>Streptococcaceae</taxon>
        <taxon>Streptococcus</taxon>
    </lineage>
</organism>
<dbReference type="NCBIfam" id="NF040897">
    <property type="entry name" value="SPJ_0845_Nterm"/>
    <property type="match status" value="1"/>
</dbReference>
<dbReference type="InterPro" id="IPR047909">
    <property type="entry name" value="SPJ_0845-like_N"/>
</dbReference>
<gene>
    <name evidence="2" type="ORF">HMPREF9421_0995</name>
</gene>
<dbReference type="Proteomes" id="UP000002814">
    <property type="component" value="Unassembled WGS sequence"/>
</dbReference>
<dbReference type="HOGENOM" id="CLU_199620_4_0_9"/>
<sequence length="57" mass="6652">MRKKKRRPIMAIKFSKTDDLDKLFEEFAVFPDPPQVTLPDDKKNETAGEKVQKDSDK</sequence>
<dbReference type="EMBL" id="AEQR01000019">
    <property type="protein sequence ID" value="EFV98887.1"/>
    <property type="molecule type" value="Genomic_DNA"/>
</dbReference>
<reference evidence="2 3" key="1">
    <citation type="submission" date="2010-12" db="EMBL/GenBank/DDBJ databases">
        <authorList>
            <person name="Muzny D."/>
            <person name="Qin X."/>
            <person name="Deng J."/>
            <person name="Jiang H."/>
            <person name="Liu Y."/>
            <person name="Qu J."/>
            <person name="Song X.-Z."/>
            <person name="Zhang L."/>
            <person name="Thornton R."/>
            <person name="Coyle M."/>
            <person name="Francisco L."/>
            <person name="Jackson L."/>
            <person name="Javaid M."/>
            <person name="Korchina V."/>
            <person name="Kovar C."/>
            <person name="Mata R."/>
            <person name="Mathew T."/>
            <person name="Ngo R."/>
            <person name="Nguyen L."/>
            <person name="Nguyen N."/>
            <person name="Okwuonu G."/>
            <person name="Ongeri F."/>
            <person name="Pham C."/>
            <person name="Simmons D."/>
            <person name="Wilczek-Boney K."/>
            <person name="Hale W."/>
            <person name="Jakkamsetti A."/>
            <person name="Pham P."/>
            <person name="Ruth R."/>
            <person name="San Lucas F."/>
            <person name="Warren J."/>
            <person name="Zhang J."/>
            <person name="Zhao Z."/>
            <person name="Zhou C."/>
            <person name="Zhu D."/>
            <person name="Lee S."/>
            <person name="Bess C."/>
            <person name="Blankenburg K."/>
            <person name="Forbes L."/>
            <person name="Fu Q."/>
            <person name="Gubbala S."/>
            <person name="Hirani K."/>
            <person name="Jayaseelan J.C."/>
            <person name="Lara F."/>
            <person name="Munidasa M."/>
            <person name="Palculict T."/>
            <person name="Patil S."/>
            <person name="Pu L.-L."/>
            <person name="Saada N."/>
            <person name="Tang L."/>
            <person name="Weissenberger G."/>
            <person name="Zhu Y."/>
            <person name="Hemphill L."/>
            <person name="Shang Y."/>
            <person name="Youmans B."/>
            <person name="Ayvaz T."/>
            <person name="Ross M."/>
            <person name="Santibanez J."/>
            <person name="Aqrawi P."/>
            <person name="Gross S."/>
            <person name="Joshi V."/>
            <person name="Fowler G."/>
            <person name="Nazareth L."/>
            <person name="Reid J."/>
            <person name="Worley K."/>
            <person name="Petrosino J."/>
            <person name="Highlander S."/>
            <person name="Gibbs R."/>
        </authorList>
    </citation>
    <scope>NUCLEOTIDE SEQUENCE [LARGE SCALE GENOMIC DNA]</scope>
    <source>
        <strain evidence="2 3">ATCC 700641</strain>
    </source>
</reference>
<evidence type="ECO:0000313" key="2">
    <source>
        <dbReference type="EMBL" id="EFV98887.1"/>
    </source>
</evidence>
<evidence type="ECO:0000313" key="3">
    <source>
        <dbReference type="Proteomes" id="UP000002814"/>
    </source>
</evidence>
<dbReference type="AlphaFoldDB" id="E7SBT6"/>
<proteinExistence type="predicted"/>
<protein>
    <submittedName>
        <fullName evidence="2">Uncharacterized protein</fullName>
    </submittedName>
</protein>
<accession>E7SBT6</accession>